<gene>
    <name evidence="1" type="ORF">O181_036650</name>
</gene>
<protein>
    <submittedName>
        <fullName evidence="1">Uncharacterized protein</fullName>
    </submittedName>
</protein>
<organism evidence="1 2">
    <name type="scientific">Austropuccinia psidii MF-1</name>
    <dbReference type="NCBI Taxonomy" id="1389203"/>
    <lineage>
        <taxon>Eukaryota</taxon>
        <taxon>Fungi</taxon>
        <taxon>Dikarya</taxon>
        <taxon>Basidiomycota</taxon>
        <taxon>Pucciniomycotina</taxon>
        <taxon>Pucciniomycetes</taxon>
        <taxon>Pucciniales</taxon>
        <taxon>Sphaerophragmiaceae</taxon>
        <taxon>Austropuccinia</taxon>
    </lineage>
</organism>
<accession>A0A9Q3D6W2</accession>
<comment type="caution">
    <text evidence="1">The sequence shown here is derived from an EMBL/GenBank/DDBJ whole genome shotgun (WGS) entry which is preliminary data.</text>
</comment>
<dbReference type="AlphaFoldDB" id="A0A9Q3D6W2"/>
<dbReference type="Proteomes" id="UP000765509">
    <property type="component" value="Unassembled WGS sequence"/>
</dbReference>
<proteinExistence type="predicted"/>
<evidence type="ECO:0000313" key="1">
    <source>
        <dbReference type="EMBL" id="MBW0496935.1"/>
    </source>
</evidence>
<keyword evidence="2" id="KW-1185">Reference proteome</keyword>
<sequence>MSKFSWMIQRLHLSHSQQKSKVLETRVKLGARCLSTGRDQLWHQRLVYLNNKETKALIPTYLAARKICDECFKGNLTGIPFSHSVWEEDFNDSLEEQPPRRIRLIGPRHLTLITGDISEDNILPYRRSAHQTFETLVTNTYQKVINSKQCKEWEKAITKELESMEKLEVWTIRDKKPEDHPMTCTWGFKIKKEKKTGNRAQRQTLQTRIPPNSRVILPKNILPHWSNQPIMSTHFECCSQ</sequence>
<reference evidence="1" key="1">
    <citation type="submission" date="2021-03" db="EMBL/GenBank/DDBJ databases">
        <title>Draft genome sequence of rust myrtle Austropuccinia psidii MF-1, a brazilian biotype.</title>
        <authorList>
            <person name="Quecine M.C."/>
            <person name="Pachon D.M.R."/>
            <person name="Bonatelli M.L."/>
            <person name="Correr F.H."/>
            <person name="Franceschini L.M."/>
            <person name="Leite T.F."/>
            <person name="Margarido G.R.A."/>
            <person name="Almeida C.A."/>
            <person name="Ferrarezi J.A."/>
            <person name="Labate C.A."/>
        </authorList>
    </citation>
    <scope>NUCLEOTIDE SEQUENCE</scope>
    <source>
        <strain evidence="1">MF-1</strain>
    </source>
</reference>
<dbReference type="EMBL" id="AVOT02013906">
    <property type="protein sequence ID" value="MBW0496935.1"/>
    <property type="molecule type" value="Genomic_DNA"/>
</dbReference>
<evidence type="ECO:0000313" key="2">
    <source>
        <dbReference type="Proteomes" id="UP000765509"/>
    </source>
</evidence>
<dbReference type="OrthoDB" id="7691805at2759"/>
<name>A0A9Q3D6W2_9BASI</name>